<evidence type="ECO:0000313" key="3">
    <source>
        <dbReference type="Proteomes" id="UP001374893"/>
    </source>
</evidence>
<dbReference type="Proteomes" id="UP001374893">
    <property type="component" value="Chromosome"/>
</dbReference>
<accession>A0ABN6H625</accession>
<feature type="transmembrane region" description="Helical" evidence="1">
    <location>
        <begin position="68"/>
        <end position="86"/>
    </location>
</feature>
<keyword evidence="3" id="KW-1185">Reference proteome</keyword>
<keyword evidence="1" id="KW-1133">Transmembrane helix</keyword>
<protein>
    <submittedName>
        <fullName evidence="2">Uncharacterized protein</fullName>
    </submittedName>
</protein>
<gene>
    <name evidence="2" type="ORF">HAHE_12860</name>
</gene>
<reference evidence="2 3" key="1">
    <citation type="submission" date="2021-06" db="EMBL/GenBank/DDBJ databases">
        <title>Complete genome of Haloferula helveola possessing various polysaccharide degrading enzymes.</title>
        <authorList>
            <person name="Takami H."/>
            <person name="Huang C."/>
            <person name="Hamasaki K."/>
        </authorList>
    </citation>
    <scope>NUCLEOTIDE SEQUENCE [LARGE SCALE GENOMIC DNA]</scope>
    <source>
        <strain evidence="2 3">CN-1</strain>
    </source>
</reference>
<evidence type="ECO:0000256" key="1">
    <source>
        <dbReference type="SAM" id="Phobius"/>
    </source>
</evidence>
<feature type="transmembrane region" description="Helical" evidence="1">
    <location>
        <begin position="44"/>
        <end position="62"/>
    </location>
</feature>
<name>A0ABN6H625_9BACT</name>
<sequence>MSAMKRAVLQPDDLADGYSLGKWVRHLRRYPTSASAEMRLRWRLGQAVTLMVMGVLLIVTAPTLHRTWILGGIFGLRATYDLVVWWRKSRRPMR</sequence>
<evidence type="ECO:0000313" key="2">
    <source>
        <dbReference type="EMBL" id="BCX47378.1"/>
    </source>
</evidence>
<organism evidence="2 3">
    <name type="scientific">Haloferula helveola</name>
    <dbReference type="NCBI Taxonomy" id="490095"/>
    <lineage>
        <taxon>Bacteria</taxon>
        <taxon>Pseudomonadati</taxon>
        <taxon>Verrucomicrobiota</taxon>
        <taxon>Verrucomicrobiia</taxon>
        <taxon>Verrucomicrobiales</taxon>
        <taxon>Verrucomicrobiaceae</taxon>
        <taxon>Haloferula</taxon>
    </lineage>
</organism>
<proteinExistence type="predicted"/>
<dbReference type="EMBL" id="AP024702">
    <property type="protein sequence ID" value="BCX47378.1"/>
    <property type="molecule type" value="Genomic_DNA"/>
</dbReference>
<keyword evidence="1" id="KW-0472">Membrane</keyword>
<keyword evidence="1" id="KW-0812">Transmembrane</keyword>